<dbReference type="STRING" id="106549.A0A540MRW0"/>
<evidence type="ECO:0000313" key="6">
    <source>
        <dbReference type="Proteomes" id="UP000315295"/>
    </source>
</evidence>
<keyword evidence="1" id="KW-0732">Signal</keyword>
<dbReference type="Proteomes" id="UP000315295">
    <property type="component" value="Unassembled WGS sequence"/>
</dbReference>
<evidence type="ECO:0000256" key="1">
    <source>
        <dbReference type="ARBA" id="ARBA00022729"/>
    </source>
</evidence>
<protein>
    <recommendedName>
        <fullName evidence="4">Bulb-type lectin domain-containing protein</fullName>
    </recommendedName>
</protein>
<dbReference type="InterPro" id="IPR001480">
    <property type="entry name" value="Bulb-type_lectin_dom"/>
</dbReference>
<organism evidence="5 6">
    <name type="scientific">Malus baccata</name>
    <name type="common">Siberian crab apple</name>
    <name type="synonym">Pyrus baccata</name>
    <dbReference type="NCBI Taxonomy" id="106549"/>
    <lineage>
        <taxon>Eukaryota</taxon>
        <taxon>Viridiplantae</taxon>
        <taxon>Streptophyta</taxon>
        <taxon>Embryophyta</taxon>
        <taxon>Tracheophyta</taxon>
        <taxon>Spermatophyta</taxon>
        <taxon>Magnoliopsida</taxon>
        <taxon>eudicotyledons</taxon>
        <taxon>Gunneridae</taxon>
        <taxon>Pentapetalae</taxon>
        <taxon>rosids</taxon>
        <taxon>fabids</taxon>
        <taxon>Rosales</taxon>
        <taxon>Rosaceae</taxon>
        <taxon>Amygdaloideae</taxon>
        <taxon>Maleae</taxon>
        <taxon>Malus</taxon>
    </lineage>
</organism>
<evidence type="ECO:0000256" key="3">
    <source>
        <dbReference type="ARBA" id="ARBA00023180"/>
    </source>
</evidence>
<keyword evidence="3" id="KW-0325">Glycoprotein</keyword>
<evidence type="ECO:0000259" key="4">
    <source>
        <dbReference type="PROSITE" id="PS50927"/>
    </source>
</evidence>
<sequence length="125" mass="14319">MAKFYSLVEKCLSLVDLQPQKIYKRYVGIWYKKDVEKRVVWVENRDNPVNDTSGILSTGANGDLFLYAENQSDIPLWSAISNVSIASLPSNSTHEPNYKAQLLDTGNLEVKFQEPCEDHRLLRSR</sequence>
<dbReference type="Pfam" id="PF01453">
    <property type="entry name" value="B_lectin"/>
    <property type="match status" value="1"/>
</dbReference>
<evidence type="ECO:0000313" key="5">
    <source>
        <dbReference type="EMBL" id="TQE01508.1"/>
    </source>
</evidence>
<dbReference type="SMART" id="SM00108">
    <property type="entry name" value="B_lectin"/>
    <property type="match status" value="1"/>
</dbReference>
<dbReference type="AlphaFoldDB" id="A0A540MRW0"/>
<dbReference type="Gene3D" id="2.90.10.10">
    <property type="entry name" value="Bulb-type lectin domain"/>
    <property type="match status" value="1"/>
</dbReference>
<dbReference type="PANTHER" id="PTHR32444">
    <property type="entry name" value="BULB-TYPE LECTIN DOMAIN-CONTAINING PROTEIN"/>
    <property type="match status" value="1"/>
</dbReference>
<keyword evidence="2" id="KW-1015">Disulfide bond</keyword>
<gene>
    <name evidence="5" type="ORF">C1H46_012871</name>
</gene>
<comment type="caution">
    <text evidence="5">The sequence shown here is derived from an EMBL/GenBank/DDBJ whole genome shotgun (WGS) entry which is preliminary data.</text>
</comment>
<dbReference type="EMBL" id="VIEB01000193">
    <property type="protein sequence ID" value="TQE01508.1"/>
    <property type="molecule type" value="Genomic_DNA"/>
</dbReference>
<accession>A0A540MRW0</accession>
<dbReference type="InterPro" id="IPR036426">
    <property type="entry name" value="Bulb-type_lectin_dom_sf"/>
</dbReference>
<dbReference type="PROSITE" id="PS50927">
    <property type="entry name" value="BULB_LECTIN"/>
    <property type="match status" value="1"/>
</dbReference>
<reference evidence="5 6" key="1">
    <citation type="journal article" date="2019" name="G3 (Bethesda)">
        <title>Sequencing of a Wild Apple (Malus baccata) Genome Unravels the Differences Between Cultivated and Wild Apple Species Regarding Disease Resistance and Cold Tolerance.</title>
        <authorList>
            <person name="Chen X."/>
        </authorList>
    </citation>
    <scope>NUCLEOTIDE SEQUENCE [LARGE SCALE GENOMIC DNA]</scope>
    <source>
        <strain evidence="6">cv. Shandingzi</strain>
        <tissue evidence="5">Leaves</tissue>
    </source>
</reference>
<feature type="domain" description="Bulb-type lectin" evidence="4">
    <location>
        <begin position="1"/>
        <end position="123"/>
    </location>
</feature>
<proteinExistence type="predicted"/>
<name>A0A540MRW0_MALBA</name>
<dbReference type="SUPFAM" id="SSF51110">
    <property type="entry name" value="alpha-D-mannose-specific plant lectins"/>
    <property type="match status" value="1"/>
</dbReference>
<keyword evidence="6" id="KW-1185">Reference proteome</keyword>
<evidence type="ECO:0000256" key="2">
    <source>
        <dbReference type="ARBA" id="ARBA00023157"/>
    </source>
</evidence>
<dbReference type="PANTHER" id="PTHR32444:SF63">
    <property type="entry name" value="G-TYPE LECTIN S-RECEPTOR-LIKE SERINE_THREONINE-PROTEIN KINASE RKS1"/>
    <property type="match status" value="1"/>
</dbReference>